<dbReference type="AlphaFoldDB" id="A0A4Z0H337"/>
<organism evidence="2 3">
    <name type="scientific">Halobacillus salinus</name>
    <dbReference type="NCBI Taxonomy" id="192814"/>
    <lineage>
        <taxon>Bacteria</taxon>
        <taxon>Bacillati</taxon>
        <taxon>Bacillota</taxon>
        <taxon>Bacilli</taxon>
        <taxon>Bacillales</taxon>
        <taxon>Bacillaceae</taxon>
        <taxon>Halobacillus</taxon>
    </lineage>
</organism>
<evidence type="ECO:0000313" key="2">
    <source>
        <dbReference type="EMBL" id="TGB03585.1"/>
    </source>
</evidence>
<keyword evidence="3" id="KW-1185">Reference proteome</keyword>
<sequence length="106" mass="12066">MKKVALLVFTVMVGLILAMVATTPSEAAFHEWISEEHNIVCETDGTCWNGDDPIRFQSSHFRNAGLFATLEQTFEQAEGEEMITRTVGIFGQWIEMENNKLWEILN</sequence>
<proteinExistence type="predicted"/>
<dbReference type="EMBL" id="SRJC01000001">
    <property type="protein sequence ID" value="TGB03585.1"/>
    <property type="molecule type" value="Genomic_DNA"/>
</dbReference>
<evidence type="ECO:0000313" key="3">
    <source>
        <dbReference type="Proteomes" id="UP000297982"/>
    </source>
</evidence>
<evidence type="ECO:0000256" key="1">
    <source>
        <dbReference type="SAM" id="SignalP"/>
    </source>
</evidence>
<keyword evidence="1" id="KW-0732">Signal</keyword>
<accession>A0A4Z0H337</accession>
<reference evidence="2 3" key="1">
    <citation type="journal article" date="2003" name="Int. J. Syst. Evol. Microbiol.">
        <title>Halobacillus salinus sp. nov., isolated from a salt lake on the coast of the East Sea in Korea.</title>
        <authorList>
            <person name="Yoon J.H."/>
            <person name="Kang K.H."/>
            <person name="Park Y.H."/>
        </authorList>
    </citation>
    <scope>NUCLEOTIDE SEQUENCE [LARGE SCALE GENOMIC DNA]</scope>
    <source>
        <strain evidence="2 3">HSL-3</strain>
    </source>
</reference>
<feature type="chain" id="PRO_5021474624" evidence="1">
    <location>
        <begin position="28"/>
        <end position="106"/>
    </location>
</feature>
<name>A0A4Z0H337_9BACI</name>
<feature type="signal peptide" evidence="1">
    <location>
        <begin position="1"/>
        <end position="27"/>
    </location>
</feature>
<dbReference type="Proteomes" id="UP000297982">
    <property type="component" value="Unassembled WGS sequence"/>
</dbReference>
<comment type="caution">
    <text evidence="2">The sequence shown here is derived from an EMBL/GenBank/DDBJ whole genome shotgun (WGS) entry which is preliminary data.</text>
</comment>
<protein>
    <submittedName>
        <fullName evidence="2">Uncharacterized protein</fullName>
    </submittedName>
</protein>
<dbReference type="RefSeq" id="WP_206663470.1">
    <property type="nucleotide sequence ID" value="NZ_SRJC01000001.1"/>
</dbReference>
<gene>
    <name evidence="2" type="ORF">E4663_00845</name>
</gene>
<dbReference type="STRING" id="192814.GCA_900166575_00444"/>